<dbReference type="Proteomes" id="UP000830552">
    <property type="component" value="Chromosome"/>
</dbReference>
<sequence>MKKNIYPLEAECFYHIFNRGINSQKIFFNDRNYHYFIKLMESKLSSVVNIYAYCLLQNHFHILVKIKSEKEIRLIFPHKNTIEVSKIISQQFSNMFNSYTQAINKHYGRTGKLFELPFRRKLIGSHEQLTNTILYIHNNPVKHGINMNAENYRYSSLFSIKNGINDPLVSLDAIKALLESSKGC</sequence>
<dbReference type="PANTHER" id="PTHR34322">
    <property type="entry name" value="TRANSPOSASE, Y1_TNP DOMAIN-CONTAINING"/>
    <property type="match status" value="1"/>
</dbReference>
<evidence type="ECO:0000313" key="2">
    <source>
        <dbReference type="EMBL" id="UPQ77549.1"/>
    </source>
</evidence>
<keyword evidence="3" id="KW-1185">Reference proteome</keyword>
<dbReference type="SUPFAM" id="SSF143422">
    <property type="entry name" value="Transposase IS200-like"/>
    <property type="match status" value="1"/>
</dbReference>
<dbReference type="InterPro" id="IPR036515">
    <property type="entry name" value="Transposase_17_sf"/>
</dbReference>
<accession>A0ABY4KAF4</accession>
<evidence type="ECO:0000259" key="1">
    <source>
        <dbReference type="SMART" id="SM01321"/>
    </source>
</evidence>
<name>A0ABY4KAF4_9FLAO</name>
<reference evidence="2" key="1">
    <citation type="submission" date="2022-04" db="EMBL/GenBank/DDBJ databases">
        <title>Evolutionary, genomic, and biogeographic characterization of Chryseobacterium nepalense represented by a plastic-degrading bacterium AC3.</title>
        <authorList>
            <person name="Yin Z."/>
            <person name="Liu X."/>
            <person name="Wang D."/>
            <person name="Xie Z."/>
        </authorList>
    </citation>
    <scope>NUCLEOTIDE SEQUENCE</scope>
    <source>
        <strain evidence="2">AC3</strain>
    </source>
</reference>
<dbReference type="PANTHER" id="PTHR34322:SF2">
    <property type="entry name" value="TRANSPOSASE IS200-LIKE DOMAIN-CONTAINING PROTEIN"/>
    <property type="match status" value="1"/>
</dbReference>
<dbReference type="RefSeq" id="WP_248394920.1">
    <property type="nucleotide sequence ID" value="NZ_CP096203.1"/>
</dbReference>
<dbReference type="InterPro" id="IPR002686">
    <property type="entry name" value="Transposase_17"/>
</dbReference>
<proteinExistence type="predicted"/>
<dbReference type="EMBL" id="CP096203">
    <property type="protein sequence ID" value="UPQ77549.1"/>
    <property type="molecule type" value="Genomic_DNA"/>
</dbReference>
<dbReference type="Gene3D" id="3.30.70.1290">
    <property type="entry name" value="Transposase IS200-like"/>
    <property type="match status" value="1"/>
</dbReference>
<dbReference type="SMART" id="SM01321">
    <property type="entry name" value="Y1_Tnp"/>
    <property type="match status" value="1"/>
</dbReference>
<protein>
    <submittedName>
        <fullName evidence="2">Transposase</fullName>
    </submittedName>
</protein>
<organism evidence="2 3">
    <name type="scientific">Chryseobacterium nepalense</name>
    <dbReference type="NCBI Taxonomy" id="1854498"/>
    <lineage>
        <taxon>Bacteria</taxon>
        <taxon>Pseudomonadati</taxon>
        <taxon>Bacteroidota</taxon>
        <taxon>Flavobacteriia</taxon>
        <taxon>Flavobacteriales</taxon>
        <taxon>Weeksellaceae</taxon>
        <taxon>Chryseobacterium group</taxon>
        <taxon>Chryseobacterium</taxon>
    </lineage>
</organism>
<evidence type="ECO:0000313" key="3">
    <source>
        <dbReference type="Proteomes" id="UP000830552"/>
    </source>
</evidence>
<gene>
    <name evidence="2" type="ORF">M0D58_08435</name>
</gene>
<feature type="domain" description="Transposase IS200-like" evidence="1">
    <location>
        <begin position="9"/>
        <end position="139"/>
    </location>
</feature>